<proteinExistence type="predicted"/>
<accession>R7W5P0</accession>
<name>R7W5P0_AEGTA</name>
<dbReference type="PANTHER" id="PTHR47074:SF11">
    <property type="entry name" value="REVERSE TRANSCRIPTASE-LIKE PROTEIN"/>
    <property type="match status" value="1"/>
</dbReference>
<sequence>MRKEWPLPAEKSFRNTWSDWLQVLLDTEPENMRAKLLLLLWRCWHLRENTLRHNGRESITSSVIFLRKYTEDLQMAAIPRDGFSTNAGSNPFCSTKQCSKWSGPERDAVKLNTDAAFQAGSGVSATGAVARDSSGHVVVSISRKLPPSRTVEEAEAKAALAELHTLAKYFIGPSNSRGHANFLNIIYVWMRCTSYLY</sequence>
<protein>
    <submittedName>
        <fullName evidence="1">Uncharacterized protein</fullName>
    </submittedName>
</protein>
<dbReference type="InterPro" id="IPR052929">
    <property type="entry name" value="RNase_H-like_EbsB-rel"/>
</dbReference>
<dbReference type="AlphaFoldDB" id="R7W5P0"/>
<evidence type="ECO:0000313" key="1">
    <source>
        <dbReference type="EnsemblPlants" id="EMT02771"/>
    </source>
</evidence>
<dbReference type="EnsemblPlants" id="EMT02771">
    <property type="protein sequence ID" value="EMT02771"/>
    <property type="gene ID" value="F775_02011"/>
</dbReference>
<reference evidence="1" key="1">
    <citation type="submission" date="2015-06" db="UniProtKB">
        <authorList>
            <consortium name="EnsemblPlants"/>
        </authorList>
    </citation>
    <scope>IDENTIFICATION</scope>
</reference>
<dbReference type="InterPro" id="IPR002156">
    <property type="entry name" value="RNaseH_domain"/>
</dbReference>
<dbReference type="PANTHER" id="PTHR47074">
    <property type="entry name" value="BNAC02G40300D PROTEIN"/>
    <property type="match status" value="1"/>
</dbReference>
<dbReference type="GO" id="GO:0003676">
    <property type="term" value="F:nucleic acid binding"/>
    <property type="evidence" value="ECO:0007669"/>
    <property type="project" value="InterPro"/>
</dbReference>
<organism evidence="1">
    <name type="scientific">Aegilops tauschii</name>
    <name type="common">Tausch's goatgrass</name>
    <name type="synonym">Aegilops squarrosa</name>
    <dbReference type="NCBI Taxonomy" id="37682"/>
    <lineage>
        <taxon>Eukaryota</taxon>
        <taxon>Viridiplantae</taxon>
        <taxon>Streptophyta</taxon>
        <taxon>Embryophyta</taxon>
        <taxon>Tracheophyta</taxon>
        <taxon>Spermatophyta</taxon>
        <taxon>Magnoliopsida</taxon>
        <taxon>Liliopsida</taxon>
        <taxon>Poales</taxon>
        <taxon>Poaceae</taxon>
        <taxon>BOP clade</taxon>
        <taxon>Pooideae</taxon>
        <taxon>Triticodae</taxon>
        <taxon>Triticeae</taxon>
        <taxon>Triticinae</taxon>
        <taxon>Aegilops</taxon>
    </lineage>
</organism>
<dbReference type="Pfam" id="PF13456">
    <property type="entry name" value="RVT_3"/>
    <property type="match status" value="1"/>
</dbReference>
<dbReference type="GO" id="GO:0004523">
    <property type="term" value="F:RNA-DNA hybrid ribonuclease activity"/>
    <property type="evidence" value="ECO:0007669"/>
    <property type="project" value="InterPro"/>
</dbReference>